<dbReference type="GO" id="GO:0005737">
    <property type="term" value="C:cytoplasm"/>
    <property type="evidence" value="ECO:0007669"/>
    <property type="project" value="TreeGrafter"/>
</dbReference>
<evidence type="ECO:0000256" key="1">
    <source>
        <dbReference type="ARBA" id="ARBA00022741"/>
    </source>
</evidence>
<dbReference type="PANTHER" id="PTHR12169:SF6">
    <property type="entry name" value="AFG1-LIKE ATPASE"/>
    <property type="match status" value="1"/>
</dbReference>
<keyword evidence="1" id="KW-0547">Nucleotide-binding</keyword>
<organism evidence="3">
    <name type="scientific">hydrothermal vent metagenome</name>
    <dbReference type="NCBI Taxonomy" id="652676"/>
    <lineage>
        <taxon>unclassified sequences</taxon>
        <taxon>metagenomes</taxon>
        <taxon>ecological metagenomes</taxon>
    </lineage>
</organism>
<accession>A0A3B0Y4X8</accession>
<dbReference type="GO" id="GO:0016887">
    <property type="term" value="F:ATP hydrolysis activity"/>
    <property type="evidence" value="ECO:0007669"/>
    <property type="project" value="InterPro"/>
</dbReference>
<dbReference type="GO" id="GO:0032153">
    <property type="term" value="C:cell division site"/>
    <property type="evidence" value="ECO:0007669"/>
    <property type="project" value="TreeGrafter"/>
</dbReference>
<dbReference type="Pfam" id="PF03969">
    <property type="entry name" value="AFG1_ATPase"/>
    <property type="match status" value="1"/>
</dbReference>
<reference evidence="3" key="1">
    <citation type="submission" date="2018-06" db="EMBL/GenBank/DDBJ databases">
        <authorList>
            <person name="Zhirakovskaya E."/>
        </authorList>
    </citation>
    <scope>NUCLEOTIDE SEQUENCE</scope>
</reference>
<dbReference type="Gene3D" id="3.40.50.300">
    <property type="entry name" value="P-loop containing nucleotide triphosphate hydrolases"/>
    <property type="match status" value="1"/>
</dbReference>
<proteinExistence type="predicted"/>
<keyword evidence="2" id="KW-0067">ATP-binding</keyword>
<dbReference type="AlphaFoldDB" id="A0A3B0Y4X8"/>
<dbReference type="InterPro" id="IPR027417">
    <property type="entry name" value="P-loop_NTPase"/>
</dbReference>
<dbReference type="SUPFAM" id="SSF52540">
    <property type="entry name" value="P-loop containing nucleoside triphosphate hydrolases"/>
    <property type="match status" value="1"/>
</dbReference>
<dbReference type="InterPro" id="IPR005654">
    <property type="entry name" value="ATPase_AFG1-like"/>
</dbReference>
<protein>
    <submittedName>
        <fullName evidence="3">ATPase, AFG1 family</fullName>
    </submittedName>
</protein>
<evidence type="ECO:0000313" key="3">
    <source>
        <dbReference type="EMBL" id="VAW63614.1"/>
    </source>
</evidence>
<dbReference type="EMBL" id="UOFH01000253">
    <property type="protein sequence ID" value="VAW63614.1"/>
    <property type="molecule type" value="Genomic_DNA"/>
</dbReference>
<dbReference type="NCBIfam" id="NF040713">
    <property type="entry name" value="ZapE"/>
    <property type="match status" value="1"/>
</dbReference>
<dbReference type="PANTHER" id="PTHR12169">
    <property type="entry name" value="ATPASE N2B"/>
    <property type="match status" value="1"/>
</dbReference>
<dbReference type="GO" id="GO:0005524">
    <property type="term" value="F:ATP binding"/>
    <property type="evidence" value="ECO:0007669"/>
    <property type="project" value="UniProtKB-KW"/>
</dbReference>
<name>A0A3B0Y4X8_9ZZZZ</name>
<evidence type="ECO:0000256" key="2">
    <source>
        <dbReference type="ARBA" id="ARBA00022840"/>
    </source>
</evidence>
<gene>
    <name evidence="3" type="ORF">MNBD_GAMMA08-120</name>
</gene>
<sequence>MSIIDEYKKQLKQKGFDEDPEQHKAVQHLAQLQTQFAEYVQQTQSLSFKLKRLLKLSTPRICGCYIWGDVGRGKTWLMDLFFDSFDSPEAIEKHKIRMHFHHFMQAIHDQMSIIGEHKEPLKHIAKAFAKRYQLLCLDEFHVSDITDAMLLSGLLKTLFEEGVILVATSNQMPDSLYKNGLQRERFLPAIELIKQHTQTLELNGKVDHRLRLLEKADTWHLISENSDRILEARFLELATCPAHRKHTIHINYRIIKTVLHTDNIIWLDFHVICGNQRGSADYIEIARQFHTVFVSNIPKMDDGQNDKAKRFINMIDEFYDRNVNLLSSAQTQPETLYTGKQFSFEFKRTVSRLLEMRSHEYMQRPHKIS</sequence>
<dbReference type="GO" id="GO:0051301">
    <property type="term" value="P:cell division"/>
    <property type="evidence" value="ECO:0007669"/>
    <property type="project" value="TreeGrafter"/>
</dbReference>